<feature type="compositionally biased region" description="Polar residues" evidence="1">
    <location>
        <begin position="1"/>
        <end position="10"/>
    </location>
</feature>
<proteinExistence type="predicted"/>
<evidence type="ECO:0000313" key="3">
    <source>
        <dbReference type="Proteomes" id="UP000275267"/>
    </source>
</evidence>
<dbReference type="EMBL" id="PQIB02000011">
    <property type="protein sequence ID" value="RLM87259.1"/>
    <property type="molecule type" value="Genomic_DNA"/>
</dbReference>
<feature type="region of interest" description="Disordered" evidence="1">
    <location>
        <begin position="247"/>
        <end position="310"/>
    </location>
</feature>
<accession>A0A3L6QUQ7</accession>
<feature type="region of interest" description="Disordered" evidence="1">
    <location>
        <begin position="1"/>
        <end position="36"/>
    </location>
</feature>
<evidence type="ECO:0000313" key="2">
    <source>
        <dbReference type="EMBL" id="RLM87259.1"/>
    </source>
</evidence>
<feature type="region of interest" description="Disordered" evidence="1">
    <location>
        <begin position="341"/>
        <end position="371"/>
    </location>
</feature>
<comment type="caution">
    <text evidence="2">The sequence shown here is derived from an EMBL/GenBank/DDBJ whole genome shotgun (WGS) entry which is preliminary data.</text>
</comment>
<name>A0A3L6QUQ7_PANMI</name>
<keyword evidence="3" id="KW-1185">Reference proteome</keyword>
<feature type="compositionally biased region" description="Low complexity" evidence="1">
    <location>
        <begin position="280"/>
        <end position="290"/>
    </location>
</feature>
<sequence>MVSVTSRSTNSAASSHPSDAIASPASSGSSSSHSAIAAPQPTPIAIVQQVNIRSHVPVLLDLADSNYSPWRCFFDSVLSKFGFEEHVTAPPPLAQRDADWCQADCCVTNWIYTTLTKAVFDIVHKPRASSFTIWTDIEGLFRDNELQRTVYLEAEFRTLQQGNLSMTEYCSRLKQLAGNLCDVGQPVSELSQVLNLLRGLNTKYRHVKPVITSKFPPHTFMSARSYLLLEEIQLQHDAKMEAGQAFLAGHGGSGTSSGSTDNSNNSRSKSKNKRRGHGYGSSSSGPSANPGNGGGGGPQQRPQLSAAPWSQGYNPWTGLVQAWPVPFRAPGAGLLGPRPPFSAQQAMTAHHQASLPAPPENSNHGAQGRDPSALYTALTAGVSMPPPSASEWYLDTGASTHMSFASGSSNPNGEAPM</sequence>
<gene>
    <name evidence="2" type="ORF">C2845_PM04G18840</name>
</gene>
<organism evidence="2 3">
    <name type="scientific">Panicum miliaceum</name>
    <name type="common">Proso millet</name>
    <name type="synonym">Broomcorn millet</name>
    <dbReference type="NCBI Taxonomy" id="4540"/>
    <lineage>
        <taxon>Eukaryota</taxon>
        <taxon>Viridiplantae</taxon>
        <taxon>Streptophyta</taxon>
        <taxon>Embryophyta</taxon>
        <taxon>Tracheophyta</taxon>
        <taxon>Spermatophyta</taxon>
        <taxon>Magnoliopsida</taxon>
        <taxon>Liliopsida</taxon>
        <taxon>Poales</taxon>
        <taxon>Poaceae</taxon>
        <taxon>PACMAD clade</taxon>
        <taxon>Panicoideae</taxon>
        <taxon>Panicodae</taxon>
        <taxon>Paniceae</taxon>
        <taxon>Panicinae</taxon>
        <taxon>Panicum</taxon>
        <taxon>Panicum sect. Panicum</taxon>
    </lineage>
</organism>
<dbReference type="Proteomes" id="UP000275267">
    <property type="component" value="Unassembled WGS sequence"/>
</dbReference>
<protein>
    <submittedName>
        <fullName evidence="2">YEATS domain-containing protein 2-like</fullName>
    </submittedName>
</protein>
<dbReference type="STRING" id="4540.A0A3L6QUQ7"/>
<dbReference type="OrthoDB" id="687751at2759"/>
<feature type="compositionally biased region" description="Low complexity" evidence="1">
    <location>
        <begin position="11"/>
        <end position="36"/>
    </location>
</feature>
<dbReference type="AlphaFoldDB" id="A0A3L6QUQ7"/>
<feature type="compositionally biased region" description="Basic residues" evidence="1">
    <location>
        <begin position="268"/>
        <end position="277"/>
    </location>
</feature>
<dbReference type="PANTHER" id="PTHR47481:SF41">
    <property type="entry name" value="COPIA-LIKE POLYPROTEIN_RETROTRANSPOSON"/>
    <property type="match status" value="1"/>
</dbReference>
<feature type="compositionally biased region" description="Low complexity" evidence="1">
    <location>
        <begin position="256"/>
        <end position="267"/>
    </location>
</feature>
<dbReference type="Pfam" id="PF14223">
    <property type="entry name" value="Retrotran_gag_2"/>
    <property type="match status" value="1"/>
</dbReference>
<dbReference type="PANTHER" id="PTHR47481">
    <property type="match status" value="1"/>
</dbReference>
<reference evidence="3" key="1">
    <citation type="journal article" date="2019" name="Nat. Commun.">
        <title>The genome of broomcorn millet.</title>
        <authorList>
            <person name="Zou C."/>
            <person name="Miki D."/>
            <person name="Li D."/>
            <person name="Tang Q."/>
            <person name="Xiao L."/>
            <person name="Rajput S."/>
            <person name="Deng P."/>
            <person name="Jia W."/>
            <person name="Huang R."/>
            <person name="Zhang M."/>
            <person name="Sun Y."/>
            <person name="Hu J."/>
            <person name="Fu X."/>
            <person name="Schnable P.S."/>
            <person name="Li F."/>
            <person name="Zhang H."/>
            <person name="Feng B."/>
            <person name="Zhu X."/>
            <person name="Liu R."/>
            <person name="Schnable J.C."/>
            <person name="Zhu J.-K."/>
            <person name="Zhang H."/>
        </authorList>
    </citation>
    <scope>NUCLEOTIDE SEQUENCE [LARGE SCALE GENOMIC DNA]</scope>
</reference>
<evidence type="ECO:0000256" key="1">
    <source>
        <dbReference type="SAM" id="MobiDB-lite"/>
    </source>
</evidence>